<protein>
    <submittedName>
        <fullName evidence="1">HNH endonuclease</fullName>
    </submittedName>
</protein>
<organism evidence="1 2">
    <name type="scientific">Pseudoflavonifractor gallinarum</name>
    <dbReference type="NCBI Taxonomy" id="2779352"/>
    <lineage>
        <taxon>Bacteria</taxon>
        <taxon>Bacillati</taxon>
        <taxon>Bacillota</taxon>
        <taxon>Clostridia</taxon>
        <taxon>Eubacteriales</taxon>
        <taxon>Oscillospiraceae</taxon>
        <taxon>Pseudoflavonifractor</taxon>
    </lineage>
</organism>
<comment type="caution">
    <text evidence="1">The sequence shown here is derived from an EMBL/GenBank/DDBJ whole genome shotgun (WGS) entry which is preliminary data.</text>
</comment>
<proteinExistence type="predicted"/>
<name>A0ABR9R7V8_9FIRM</name>
<evidence type="ECO:0000313" key="2">
    <source>
        <dbReference type="Proteomes" id="UP000806211"/>
    </source>
</evidence>
<sequence>MISALRLNQLKALIKSGREARFYDWPEWHAVRAEVLRLDRRECVRCREQKHRYRPARIVHHVRHLQDRPDLALSIVDPDTGARQLVSVCKDCHEELHPESLRRLPQRRAPLTAERWD</sequence>
<reference evidence="1 2" key="1">
    <citation type="submission" date="2020-10" db="EMBL/GenBank/DDBJ databases">
        <title>ChiBAC.</title>
        <authorList>
            <person name="Zenner C."/>
            <person name="Hitch T.C.A."/>
            <person name="Clavel T."/>
        </authorList>
    </citation>
    <scope>NUCLEOTIDE SEQUENCE [LARGE SCALE GENOMIC DNA]</scope>
    <source>
        <strain evidence="1 2">DSM 107456</strain>
    </source>
</reference>
<dbReference type="RefSeq" id="WP_193536069.1">
    <property type="nucleotide sequence ID" value="NZ_JADCKF010000001.1"/>
</dbReference>
<gene>
    <name evidence="1" type="ORF">INF37_01970</name>
</gene>
<keyword evidence="1" id="KW-0540">Nuclease</keyword>
<dbReference type="EMBL" id="JADCKF010000001">
    <property type="protein sequence ID" value="MBE5054772.1"/>
    <property type="molecule type" value="Genomic_DNA"/>
</dbReference>
<accession>A0ABR9R7V8</accession>
<evidence type="ECO:0000313" key="1">
    <source>
        <dbReference type="EMBL" id="MBE5054772.1"/>
    </source>
</evidence>
<dbReference type="GO" id="GO:0004519">
    <property type="term" value="F:endonuclease activity"/>
    <property type="evidence" value="ECO:0007669"/>
    <property type="project" value="UniProtKB-KW"/>
</dbReference>
<keyword evidence="1" id="KW-0378">Hydrolase</keyword>
<keyword evidence="1" id="KW-0255">Endonuclease</keyword>
<keyword evidence="2" id="KW-1185">Reference proteome</keyword>
<dbReference type="Proteomes" id="UP000806211">
    <property type="component" value="Unassembled WGS sequence"/>
</dbReference>